<dbReference type="Gene3D" id="3.40.50.300">
    <property type="entry name" value="P-loop containing nucleotide triphosphate hydrolases"/>
    <property type="match status" value="1"/>
</dbReference>
<sequence length="423" mass="48515">MSKIRVRNFGPIKGGLRNSDNGGWIDINKVTVFIGNQGTGKSTLAKLISTFTWMEKALTRGDYTPEYFTGRYILGEYLEYHNISRYFKGNTDDLFSSTENNPQTEIEYEGYSYSMKFINGQFAITKNNRQGYHLPQIMYHPAERNVSSYSQDFRRNKTLPGSLIELVTQFLIATQAMNDRVKLPINNLYLVYDEAQKSVNLAGYDYSIYLHEASSGIQSLVPLYLISRYFANSVKISSENREQMSSEEQIRFRREVAAIHANVTLTEEQRRSALSVAAAKYNKTAFINIVEEPEQNLFPSSQWEILKSLLEFNNMSTGNKLIMTTHSPYVINDLMLAVKANYVYGIIEQCGKTELLDEIEKIVPRASIINSEQLSIYEMDDEGNILELGKQNGLPSDENYLNEMLEQSNEQYSQLLRIENKCR</sequence>
<protein>
    <submittedName>
        <fullName evidence="2">Predicted ATPase</fullName>
    </submittedName>
</protein>
<name>A0A1G7MH19_CHIFI</name>
<evidence type="ECO:0000259" key="1">
    <source>
        <dbReference type="Pfam" id="PF13175"/>
    </source>
</evidence>
<dbReference type="PANTHER" id="PTHR43581:SF4">
    <property type="entry name" value="ATP_GTP PHOSPHATASE"/>
    <property type="match status" value="1"/>
</dbReference>
<feature type="domain" description="Endonuclease GajA/Old nuclease/RecF-like AAA" evidence="1">
    <location>
        <begin position="190"/>
        <end position="331"/>
    </location>
</feature>
<dbReference type="InterPro" id="IPR041685">
    <property type="entry name" value="AAA_GajA/Old/RecF-like"/>
</dbReference>
<gene>
    <name evidence="2" type="ORF">SAMN04488121_102425</name>
</gene>
<organism evidence="2 3">
    <name type="scientific">Chitinophaga filiformis</name>
    <name type="common">Myxococcus filiformis</name>
    <name type="synonym">Flexibacter filiformis</name>
    <dbReference type="NCBI Taxonomy" id="104663"/>
    <lineage>
        <taxon>Bacteria</taxon>
        <taxon>Pseudomonadati</taxon>
        <taxon>Bacteroidota</taxon>
        <taxon>Chitinophagia</taxon>
        <taxon>Chitinophagales</taxon>
        <taxon>Chitinophagaceae</taxon>
        <taxon>Chitinophaga</taxon>
    </lineage>
</organism>
<dbReference type="RefSeq" id="WP_089830776.1">
    <property type="nucleotide sequence ID" value="NZ_FNBN01000002.1"/>
</dbReference>
<reference evidence="2 3" key="1">
    <citation type="submission" date="2016-10" db="EMBL/GenBank/DDBJ databases">
        <authorList>
            <person name="de Groot N.N."/>
        </authorList>
    </citation>
    <scope>NUCLEOTIDE SEQUENCE [LARGE SCALE GENOMIC DNA]</scope>
    <source>
        <strain evidence="2 3">DSM 527</strain>
    </source>
</reference>
<dbReference type="InterPro" id="IPR027417">
    <property type="entry name" value="P-loop_NTPase"/>
</dbReference>
<dbReference type="STRING" id="104663.SAMN04488121_102425"/>
<dbReference type="OrthoDB" id="1098190at2"/>
<evidence type="ECO:0000313" key="3">
    <source>
        <dbReference type="Proteomes" id="UP000199045"/>
    </source>
</evidence>
<dbReference type="InterPro" id="IPR051396">
    <property type="entry name" value="Bact_Antivir_Def_Nuclease"/>
</dbReference>
<dbReference type="Proteomes" id="UP000199045">
    <property type="component" value="Unassembled WGS sequence"/>
</dbReference>
<evidence type="ECO:0000313" key="2">
    <source>
        <dbReference type="EMBL" id="SDF61017.1"/>
    </source>
</evidence>
<proteinExistence type="predicted"/>
<dbReference type="AlphaFoldDB" id="A0A1G7MH19"/>
<dbReference type="Pfam" id="PF13175">
    <property type="entry name" value="AAA_15"/>
    <property type="match status" value="1"/>
</dbReference>
<dbReference type="EMBL" id="FNBN01000002">
    <property type="protein sequence ID" value="SDF61017.1"/>
    <property type="molecule type" value="Genomic_DNA"/>
</dbReference>
<dbReference type="PANTHER" id="PTHR43581">
    <property type="entry name" value="ATP/GTP PHOSPHATASE"/>
    <property type="match status" value="1"/>
</dbReference>
<dbReference type="SUPFAM" id="SSF52540">
    <property type="entry name" value="P-loop containing nucleoside triphosphate hydrolases"/>
    <property type="match status" value="1"/>
</dbReference>
<accession>A0A1G7MH19</accession>